<dbReference type="Proteomes" id="UP000054564">
    <property type="component" value="Unassembled WGS sequence"/>
</dbReference>
<protein>
    <recommendedName>
        <fullName evidence="4">CCHC-type domain-containing protein</fullName>
    </recommendedName>
</protein>
<feature type="compositionally biased region" description="Polar residues" evidence="3">
    <location>
        <begin position="501"/>
        <end position="512"/>
    </location>
</feature>
<feature type="domain" description="CCHC-type" evidence="4">
    <location>
        <begin position="480"/>
        <end position="496"/>
    </location>
</feature>
<organism evidence="5 6">
    <name type="scientific">Puccinia striiformis f. sp. tritici PST-78</name>
    <dbReference type="NCBI Taxonomy" id="1165861"/>
    <lineage>
        <taxon>Eukaryota</taxon>
        <taxon>Fungi</taxon>
        <taxon>Dikarya</taxon>
        <taxon>Basidiomycota</taxon>
        <taxon>Pucciniomycotina</taxon>
        <taxon>Pucciniomycetes</taxon>
        <taxon>Pucciniales</taxon>
        <taxon>Pucciniaceae</taxon>
        <taxon>Puccinia</taxon>
    </lineage>
</organism>
<dbReference type="InterPro" id="IPR001878">
    <property type="entry name" value="Znf_CCHC"/>
</dbReference>
<feature type="region of interest" description="Disordered" evidence="3">
    <location>
        <begin position="494"/>
        <end position="536"/>
    </location>
</feature>
<feature type="compositionally biased region" description="Acidic residues" evidence="3">
    <location>
        <begin position="513"/>
        <end position="536"/>
    </location>
</feature>
<feature type="compositionally biased region" description="Basic and acidic residues" evidence="3">
    <location>
        <begin position="343"/>
        <end position="354"/>
    </location>
</feature>
<dbReference type="Pfam" id="PF00098">
    <property type="entry name" value="zf-CCHC"/>
    <property type="match status" value="1"/>
</dbReference>
<evidence type="ECO:0000313" key="5">
    <source>
        <dbReference type="EMBL" id="KNE98755.1"/>
    </source>
</evidence>
<dbReference type="OrthoDB" id="10662372at2759"/>
<dbReference type="GO" id="GO:0003676">
    <property type="term" value="F:nucleic acid binding"/>
    <property type="evidence" value="ECO:0007669"/>
    <property type="project" value="InterPro"/>
</dbReference>
<dbReference type="GO" id="GO:0006397">
    <property type="term" value="P:mRNA processing"/>
    <property type="evidence" value="ECO:0007669"/>
    <property type="project" value="UniProtKB-KW"/>
</dbReference>
<feature type="compositionally biased region" description="Polar residues" evidence="3">
    <location>
        <begin position="1"/>
        <end position="22"/>
    </location>
</feature>
<proteinExistence type="predicted"/>
<evidence type="ECO:0000313" key="6">
    <source>
        <dbReference type="Proteomes" id="UP000054564"/>
    </source>
</evidence>
<evidence type="ECO:0000256" key="3">
    <source>
        <dbReference type="SAM" id="MobiDB-lite"/>
    </source>
</evidence>
<dbReference type="EMBL" id="AJIL01000053">
    <property type="protein sequence ID" value="KNE98755.1"/>
    <property type="molecule type" value="Genomic_DNA"/>
</dbReference>
<keyword evidence="6" id="KW-1185">Reference proteome</keyword>
<comment type="caution">
    <text evidence="5">The sequence shown here is derived from an EMBL/GenBank/DDBJ whole genome shotgun (WGS) entry which is preliminary data.</text>
</comment>
<reference evidence="6" key="1">
    <citation type="submission" date="2014-03" db="EMBL/GenBank/DDBJ databases">
        <title>The Genome Sequence of Puccinia striiformis f. sp. tritici PST-78.</title>
        <authorList>
            <consortium name="The Broad Institute Genome Sequencing Platform"/>
            <person name="Cuomo C."/>
            <person name="Hulbert S."/>
            <person name="Chen X."/>
            <person name="Walker B."/>
            <person name="Young S.K."/>
            <person name="Zeng Q."/>
            <person name="Gargeya S."/>
            <person name="Fitzgerald M."/>
            <person name="Haas B."/>
            <person name="Abouelleil A."/>
            <person name="Alvarado L."/>
            <person name="Arachchi H.M."/>
            <person name="Berlin A.M."/>
            <person name="Chapman S.B."/>
            <person name="Goldberg J."/>
            <person name="Griggs A."/>
            <person name="Gujja S."/>
            <person name="Hansen M."/>
            <person name="Howarth C."/>
            <person name="Imamovic A."/>
            <person name="Larimer J."/>
            <person name="McCowan C."/>
            <person name="Montmayeur A."/>
            <person name="Murphy C."/>
            <person name="Neiman D."/>
            <person name="Pearson M."/>
            <person name="Priest M."/>
            <person name="Roberts A."/>
            <person name="Saif S."/>
            <person name="Shea T."/>
            <person name="Sisk P."/>
            <person name="Sykes S."/>
            <person name="Wortman J."/>
            <person name="Nusbaum C."/>
            <person name="Birren B."/>
        </authorList>
    </citation>
    <scope>NUCLEOTIDE SEQUENCE [LARGE SCALE GENOMIC DNA]</scope>
    <source>
        <strain evidence="6">race PST-78</strain>
    </source>
</reference>
<dbReference type="Gene3D" id="4.10.60.10">
    <property type="entry name" value="Zinc finger, CCHC-type"/>
    <property type="match status" value="1"/>
</dbReference>
<accession>A0A0L0VHJ6</accession>
<dbReference type="AlphaFoldDB" id="A0A0L0VHJ6"/>
<dbReference type="InterPro" id="IPR036875">
    <property type="entry name" value="Znf_CCHC_sf"/>
</dbReference>
<feature type="region of interest" description="Disordered" evidence="3">
    <location>
        <begin position="434"/>
        <end position="481"/>
    </location>
</feature>
<name>A0A0L0VHJ6_9BASI</name>
<dbReference type="PROSITE" id="PS50158">
    <property type="entry name" value="ZF_CCHC"/>
    <property type="match status" value="1"/>
</dbReference>
<gene>
    <name evidence="5" type="ORF">PSTG_07942</name>
</gene>
<feature type="region of interest" description="Disordered" evidence="3">
    <location>
        <begin position="324"/>
        <end position="354"/>
    </location>
</feature>
<dbReference type="GO" id="GO:0008270">
    <property type="term" value="F:zinc ion binding"/>
    <property type="evidence" value="ECO:0007669"/>
    <property type="project" value="UniProtKB-KW"/>
</dbReference>
<dbReference type="SUPFAM" id="SSF57756">
    <property type="entry name" value="Retrovirus zinc finger-like domains"/>
    <property type="match status" value="1"/>
</dbReference>
<keyword evidence="2" id="KW-0479">Metal-binding</keyword>
<dbReference type="SMART" id="SM00343">
    <property type="entry name" value="ZnF_C2HC"/>
    <property type="match status" value="1"/>
</dbReference>
<feature type="region of interest" description="Disordered" evidence="3">
    <location>
        <begin position="1"/>
        <end position="46"/>
    </location>
</feature>
<feature type="compositionally biased region" description="Basic and acidic residues" evidence="3">
    <location>
        <begin position="455"/>
        <end position="468"/>
    </location>
</feature>
<evidence type="ECO:0000259" key="4">
    <source>
        <dbReference type="PROSITE" id="PS50158"/>
    </source>
</evidence>
<keyword evidence="1" id="KW-0507">mRNA processing</keyword>
<evidence type="ECO:0000256" key="2">
    <source>
        <dbReference type="PROSITE-ProRule" id="PRU00047"/>
    </source>
</evidence>
<keyword evidence="2" id="KW-0863">Zinc-finger</keyword>
<keyword evidence="2" id="KW-0862">Zinc</keyword>
<evidence type="ECO:0000256" key="1">
    <source>
        <dbReference type="ARBA" id="ARBA00022664"/>
    </source>
</evidence>
<sequence length="567" mass="63686">MAETSPPNKDNGNSTFNQSTPSALPPQSAFAELERSLPPLPDSERTHTLQEPIDLNMGVSPRDVNPFATSLALASSASTPVPAYIDRLEWNRPQSTAQALVPIRPQSTAPPLIPIPTVSNQPVTPATNPAPLENHTENRARDAEEEAYIPPSELAKTMLDNQWYLFERARESQNIALMRTALEQALLTNLIGRDEMLRVSEGWSARVEMDFLETSLRDQNNLTAPTQAVPMVMSTPHLPSTNQQIQGPTIASNNQAPMHRTLRPTPEITYLGRTHSVTREPLPQPPPPRIQPPSTLQAYQNQPIALRPAMHPQQYVNQAPQPHFEHQQFQPQHHHPYAPRPQPDGRGRGQGWRRVDPTTRMKIHKWFNTQRDRLRAFQPELSEFLVCAKILKQCPGTLDNAIKSRYKGDPSDMCFDEMVIIAEDIIAKTMRSTIPTHQSSYQSNRQASQSQYPPRKNDPQKSDPDTKKTAPSPNGTKGPKCFFCQQTGHLSKDCPKKRNRINNVEGQSGDNNTGEEETQDDYDFDQPLNSEDEGDDKDSALVLAMQQHDLDHPLLSLGNHAIEYMVY</sequence>
<feature type="compositionally biased region" description="Polar residues" evidence="3">
    <location>
        <begin position="434"/>
        <end position="452"/>
    </location>
</feature>